<feature type="compositionally biased region" description="Basic and acidic residues" evidence="4">
    <location>
        <begin position="178"/>
        <end position="187"/>
    </location>
</feature>
<evidence type="ECO:0000313" key="7">
    <source>
        <dbReference type="Proteomes" id="UP000011666"/>
    </source>
</evidence>
<keyword evidence="2" id="KW-0238">DNA-binding</keyword>
<evidence type="ECO:0000256" key="2">
    <source>
        <dbReference type="ARBA" id="ARBA00023125"/>
    </source>
</evidence>
<name>M0QK75_9ACTN</name>
<evidence type="ECO:0000256" key="4">
    <source>
        <dbReference type="SAM" id="MobiDB-lite"/>
    </source>
</evidence>
<evidence type="ECO:0000313" key="6">
    <source>
        <dbReference type="EMBL" id="GAC68691.1"/>
    </source>
</evidence>
<comment type="caution">
    <text evidence="6">The sequence shown here is derived from an EMBL/GenBank/DDBJ whole genome shotgun (WGS) entry which is preliminary data.</text>
</comment>
<dbReference type="SUPFAM" id="SSF46894">
    <property type="entry name" value="C-terminal effector domain of the bipartite response regulators"/>
    <property type="match status" value="1"/>
</dbReference>
<dbReference type="Pfam" id="PF00196">
    <property type="entry name" value="GerE"/>
    <property type="match status" value="1"/>
</dbReference>
<feature type="region of interest" description="Disordered" evidence="4">
    <location>
        <begin position="159"/>
        <end position="187"/>
    </location>
</feature>
<protein>
    <recommendedName>
        <fullName evidence="5">HTH luxR-type domain-containing protein</fullName>
    </recommendedName>
</protein>
<gene>
    <name evidence="6" type="ORF">GS4_17_00790</name>
</gene>
<dbReference type="AlphaFoldDB" id="M0QK75"/>
<dbReference type="STRING" id="1223545.GS4_17_00790"/>
<dbReference type="EMBL" id="BANX01000017">
    <property type="protein sequence ID" value="GAC68691.1"/>
    <property type="molecule type" value="Genomic_DNA"/>
</dbReference>
<dbReference type="InterPro" id="IPR036388">
    <property type="entry name" value="WH-like_DNA-bd_sf"/>
</dbReference>
<dbReference type="PRINTS" id="PR00038">
    <property type="entry name" value="HTHLUXR"/>
</dbReference>
<dbReference type="PANTHER" id="PTHR44688:SF16">
    <property type="entry name" value="DNA-BINDING TRANSCRIPTIONAL ACTIVATOR DEVR_DOSR"/>
    <property type="match status" value="1"/>
</dbReference>
<proteinExistence type="predicted"/>
<accession>M0QK75</accession>
<dbReference type="PROSITE" id="PS50043">
    <property type="entry name" value="HTH_LUXR_2"/>
    <property type="match status" value="1"/>
</dbReference>
<reference evidence="6 7" key="1">
    <citation type="submission" date="2013-01" db="EMBL/GenBank/DDBJ databases">
        <title>Whole genome shotgun sequence of Gordonia soli NBRC 108243.</title>
        <authorList>
            <person name="Isaki-Nakamura S."/>
            <person name="Hosoyama A."/>
            <person name="Tsuchikane K."/>
            <person name="Ando Y."/>
            <person name="Baba S."/>
            <person name="Ohji S."/>
            <person name="Hamada M."/>
            <person name="Tamura T."/>
            <person name="Yamazoe A."/>
            <person name="Yamazaki S."/>
            <person name="Fujita N."/>
        </authorList>
    </citation>
    <scope>NUCLEOTIDE SEQUENCE [LARGE SCALE GENOMIC DNA]</scope>
    <source>
        <strain evidence="6 7">NBRC 108243</strain>
    </source>
</reference>
<keyword evidence="1" id="KW-0805">Transcription regulation</keyword>
<dbReference type="CDD" id="cd06170">
    <property type="entry name" value="LuxR_C_like"/>
    <property type="match status" value="1"/>
</dbReference>
<dbReference type="Proteomes" id="UP000011666">
    <property type="component" value="Unassembled WGS sequence"/>
</dbReference>
<dbReference type="GO" id="GO:0003677">
    <property type="term" value="F:DNA binding"/>
    <property type="evidence" value="ECO:0007669"/>
    <property type="project" value="UniProtKB-KW"/>
</dbReference>
<organism evidence="6 7">
    <name type="scientific">Gordonia soli NBRC 108243</name>
    <dbReference type="NCBI Taxonomy" id="1223545"/>
    <lineage>
        <taxon>Bacteria</taxon>
        <taxon>Bacillati</taxon>
        <taxon>Actinomycetota</taxon>
        <taxon>Actinomycetes</taxon>
        <taxon>Mycobacteriales</taxon>
        <taxon>Gordoniaceae</taxon>
        <taxon>Gordonia</taxon>
    </lineage>
</organism>
<dbReference type="InterPro" id="IPR000792">
    <property type="entry name" value="Tscrpt_reg_LuxR_C"/>
</dbReference>
<evidence type="ECO:0000256" key="1">
    <source>
        <dbReference type="ARBA" id="ARBA00023015"/>
    </source>
</evidence>
<dbReference type="InterPro" id="IPR016032">
    <property type="entry name" value="Sig_transdc_resp-reg_C-effctor"/>
</dbReference>
<dbReference type="SMART" id="SM00421">
    <property type="entry name" value="HTH_LUXR"/>
    <property type="match status" value="1"/>
</dbReference>
<sequence length="244" mass="25710">MARQWAAFVAAMNADVAHARAALANADTLPQAAVLTDHQSVAARGLLDLAGPGSPSSRSGRAGDHLAEAVLLARQHGCLIDAEVLDLLRMAVGVSSDHRTSTTPPASGPQSSSWLARTCRAVVDAAHTGDEVGIVSAIAEFELRGLVSCAEMARHATAGALTRRRRRTPGRLPALAPRDADPLTPRERETADLAGRRLSSAEIADRLGVSVRTVDNHLGAVYRALGITSRRELIAMAESEDIVR</sequence>
<evidence type="ECO:0000256" key="3">
    <source>
        <dbReference type="ARBA" id="ARBA00023163"/>
    </source>
</evidence>
<keyword evidence="7" id="KW-1185">Reference proteome</keyword>
<keyword evidence="3" id="KW-0804">Transcription</keyword>
<dbReference type="PANTHER" id="PTHR44688">
    <property type="entry name" value="DNA-BINDING TRANSCRIPTIONAL ACTIVATOR DEVR_DOSR"/>
    <property type="match status" value="1"/>
</dbReference>
<dbReference type="eggNOG" id="COG2197">
    <property type="taxonomic scope" value="Bacteria"/>
</dbReference>
<dbReference type="GO" id="GO:0006355">
    <property type="term" value="P:regulation of DNA-templated transcription"/>
    <property type="evidence" value="ECO:0007669"/>
    <property type="project" value="InterPro"/>
</dbReference>
<feature type="domain" description="HTH luxR-type" evidence="5">
    <location>
        <begin position="176"/>
        <end position="241"/>
    </location>
</feature>
<evidence type="ECO:0000259" key="5">
    <source>
        <dbReference type="PROSITE" id="PS50043"/>
    </source>
</evidence>
<dbReference type="Gene3D" id="1.10.10.10">
    <property type="entry name" value="Winged helix-like DNA-binding domain superfamily/Winged helix DNA-binding domain"/>
    <property type="match status" value="1"/>
</dbReference>